<sequence length="202" mass="23096">MSPCLLFLPKKDNPTDLGVYRPISLIHSFGKFSQRSLLIALPRSIRELHAKLVSGIFLLDLIWHLGFPLSWHKWINALLSNVSSKVCMNRSPGHRIYHAWWLQKSLDIFASAIGLVTNISKSQLFAFWCLDDEIHLSKEIFPCSVDNFPCKYLRVLLSIYKVSKANLQPLVDKGFPMDRDVGGLRWKMCSALDSRVSAQRAR</sequence>
<evidence type="ECO:0000313" key="2">
    <source>
        <dbReference type="Proteomes" id="UP001341281"/>
    </source>
</evidence>
<evidence type="ECO:0000313" key="1">
    <source>
        <dbReference type="EMBL" id="WVZ70177.1"/>
    </source>
</evidence>
<dbReference type="AlphaFoldDB" id="A0AAQ3TDS1"/>
<reference evidence="1 2" key="1">
    <citation type="submission" date="2024-02" db="EMBL/GenBank/DDBJ databases">
        <title>High-quality chromosome-scale genome assembly of Pensacola bahiagrass (Paspalum notatum Flugge var. saurae).</title>
        <authorList>
            <person name="Vega J.M."/>
            <person name="Podio M."/>
            <person name="Orjuela J."/>
            <person name="Siena L.A."/>
            <person name="Pessino S.C."/>
            <person name="Combes M.C."/>
            <person name="Mariac C."/>
            <person name="Albertini E."/>
            <person name="Pupilli F."/>
            <person name="Ortiz J.P.A."/>
            <person name="Leblanc O."/>
        </authorList>
    </citation>
    <scope>NUCLEOTIDE SEQUENCE [LARGE SCALE GENOMIC DNA]</scope>
    <source>
        <strain evidence="1">R1</strain>
        <tissue evidence="1">Leaf</tissue>
    </source>
</reference>
<dbReference type="EMBL" id="CP144748">
    <property type="protein sequence ID" value="WVZ70177.1"/>
    <property type="molecule type" value="Genomic_DNA"/>
</dbReference>
<accession>A0AAQ3TDS1</accession>
<organism evidence="1 2">
    <name type="scientific">Paspalum notatum var. saurae</name>
    <dbReference type="NCBI Taxonomy" id="547442"/>
    <lineage>
        <taxon>Eukaryota</taxon>
        <taxon>Viridiplantae</taxon>
        <taxon>Streptophyta</taxon>
        <taxon>Embryophyta</taxon>
        <taxon>Tracheophyta</taxon>
        <taxon>Spermatophyta</taxon>
        <taxon>Magnoliopsida</taxon>
        <taxon>Liliopsida</taxon>
        <taxon>Poales</taxon>
        <taxon>Poaceae</taxon>
        <taxon>PACMAD clade</taxon>
        <taxon>Panicoideae</taxon>
        <taxon>Andropogonodae</taxon>
        <taxon>Paspaleae</taxon>
        <taxon>Paspalinae</taxon>
        <taxon>Paspalum</taxon>
    </lineage>
</organism>
<protein>
    <submittedName>
        <fullName evidence="1">Uncharacterized protein</fullName>
    </submittedName>
</protein>
<dbReference type="Proteomes" id="UP001341281">
    <property type="component" value="Chromosome 04"/>
</dbReference>
<name>A0AAQ3TDS1_PASNO</name>
<gene>
    <name evidence="1" type="ORF">U9M48_018863</name>
</gene>
<proteinExistence type="predicted"/>
<feature type="non-terminal residue" evidence="1">
    <location>
        <position position="202"/>
    </location>
</feature>
<keyword evidence="2" id="KW-1185">Reference proteome</keyword>